<name>A0A8H3UM32_VENIN</name>
<dbReference type="Proteomes" id="UP000433883">
    <property type="component" value="Unassembled WGS sequence"/>
</dbReference>
<feature type="coiled-coil region" evidence="1">
    <location>
        <begin position="45"/>
        <end position="79"/>
    </location>
</feature>
<evidence type="ECO:0000256" key="1">
    <source>
        <dbReference type="SAM" id="Coils"/>
    </source>
</evidence>
<gene>
    <name evidence="3" type="ORF">BLS_004212</name>
</gene>
<proteinExistence type="predicted"/>
<evidence type="ECO:0000313" key="4">
    <source>
        <dbReference type="Proteomes" id="UP000433883"/>
    </source>
</evidence>
<dbReference type="EMBL" id="WNWQ01000276">
    <property type="protein sequence ID" value="KAE9972013.1"/>
    <property type="molecule type" value="Genomic_DNA"/>
</dbReference>
<reference evidence="3 4" key="1">
    <citation type="submission" date="2019-11" db="EMBL/GenBank/DDBJ databases">
        <title>Venturia inaequalis Genome Resource.</title>
        <authorList>
            <person name="Lichtner F.J."/>
        </authorList>
    </citation>
    <scope>NUCLEOTIDE SEQUENCE [LARGE SCALE GENOMIC DNA]</scope>
    <source>
        <strain evidence="3">Bline_iso_100314</strain>
    </source>
</reference>
<dbReference type="AlphaFoldDB" id="A0A8H3UM32"/>
<evidence type="ECO:0000256" key="2">
    <source>
        <dbReference type="SAM" id="MobiDB-lite"/>
    </source>
</evidence>
<comment type="caution">
    <text evidence="3">The sequence shown here is derived from an EMBL/GenBank/DDBJ whole genome shotgun (WGS) entry which is preliminary data.</text>
</comment>
<feature type="compositionally biased region" description="Gly residues" evidence="2">
    <location>
        <begin position="296"/>
        <end position="309"/>
    </location>
</feature>
<keyword evidence="1" id="KW-0175">Coiled coil</keyword>
<feature type="region of interest" description="Disordered" evidence="2">
    <location>
        <begin position="347"/>
        <end position="372"/>
    </location>
</feature>
<sequence>MSAQVTYCIRTRPADPGTYELRLRVSDGGEQEVQLVRHVRQLRPVQELYDDLRRDMQLLEELRERRRNLQVMREELDQFVWETRRRIEWDERWEFFVMGLKHGACGLVTTKDARVGHVEVNDGLGGNDTGDIQQLARRFLVNSGFMLAQLFDRTSSRARHHLAKSCAPDLVTTRHVFIANFTSTPTNGSTGSNTSINANVSSNAVTGGNTSFQNLTDQDPFKSRAASVQNLQRFDGALAGIRAPPILMSSDKSRPFLVQGDTFPDFPSAGGRTCDKQYTGCSNAANSKSMVQEQGSKGGKNGKGQGQGKSGKNAKKIKARVVRAVGNVINTNDAVVPKQNAQVDIATAPDTSEKAGPNKSGSSPSIDDCNAQKNACNAAQKNAPFQSFNLENLGPDPEMPEFDLFCAP</sequence>
<protein>
    <submittedName>
        <fullName evidence="3">Uncharacterized protein</fullName>
    </submittedName>
</protein>
<accession>A0A8H3UM32</accession>
<feature type="region of interest" description="Disordered" evidence="2">
    <location>
        <begin position="289"/>
        <end position="315"/>
    </location>
</feature>
<organism evidence="3 4">
    <name type="scientific">Venturia inaequalis</name>
    <name type="common">Apple scab fungus</name>
    <dbReference type="NCBI Taxonomy" id="5025"/>
    <lineage>
        <taxon>Eukaryota</taxon>
        <taxon>Fungi</taxon>
        <taxon>Dikarya</taxon>
        <taxon>Ascomycota</taxon>
        <taxon>Pezizomycotina</taxon>
        <taxon>Dothideomycetes</taxon>
        <taxon>Pleosporomycetidae</taxon>
        <taxon>Venturiales</taxon>
        <taxon>Venturiaceae</taxon>
        <taxon>Venturia</taxon>
    </lineage>
</organism>
<evidence type="ECO:0000313" key="3">
    <source>
        <dbReference type="EMBL" id="KAE9972013.1"/>
    </source>
</evidence>